<keyword evidence="1" id="KW-1133">Transmembrane helix</keyword>
<dbReference type="AlphaFoldDB" id="A0A0R1KJQ1"/>
<organism evidence="2 3">
    <name type="scientific">Companilactobacillus bobalius DSM 19674</name>
    <dbReference type="NCBI Taxonomy" id="1423788"/>
    <lineage>
        <taxon>Bacteria</taxon>
        <taxon>Bacillati</taxon>
        <taxon>Bacillota</taxon>
        <taxon>Bacilli</taxon>
        <taxon>Lactobacillales</taxon>
        <taxon>Lactobacillaceae</taxon>
        <taxon>Companilactobacillus</taxon>
        <taxon>Companilactobacillus bobalius</taxon>
    </lineage>
</organism>
<reference evidence="2 3" key="1">
    <citation type="journal article" date="2015" name="Genome Announc.">
        <title>Expanding the biotechnology potential of lactobacilli through comparative genomics of 213 strains and associated genera.</title>
        <authorList>
            <person name="Sun Z."/>
            <person name="Harris H.M."/>
            <person name="McCann A."/>
            <person name="Guo C."/>
            <person name="Argimon S."/>
            <person name="Zhang W."/>
            <person name="Yang X."/>
            <person name="Jeffery I.B."/>
            <person name="Cooney J.C."/>
            <person name="Kagawa T.F."/>
            <person name="Liu W."/>
            <person name="Song Y."/>
            <person name="Salvetti E."/>
            <person name="Wrobel A."/>
            <person name="Rasinkangas P."/>
            <person name="Parkhill J."/>
            <person name="Rea M.C."/>
            <person name="O'Sullivan O."/>
            <person name="Ritari J."/>
            <person name="Douillard F.P."/>
            <person name="Paul Ross R."/>
            <person name="Yang R."/>
            <person name="Briner A.E."/>
            <person name="Felis G.E."/>
            <person name="de Vos W.M."/>
            <person name="Barrangou R."/>
            <person name="Klaenhammer T.R."/>
            <person name="Caufield P.W."/>
            <person name="Cui Y."/>
            <person name="Zhang H."/>
            <person name="O'Toole P.W."/>
        </authorList>
    </citation>
    <scope>NUCLEOTIDE SEQUENCE [LARGE SCALE GENOMIC DNA]</scope>
    <source>
        <strain evidence="2 3">DSM 19674</strain>
    </source>
</reference>
<protein>
    <submittedName>
        <fullName evidence="2">Uncharacterized protein</fullName>
    </submittedName>
</protein>
<keyword evidence="3" id="KW-1185">Reference proteome</keyword>
<dbReference type="PATRIC" id="fig|1423788.3.peg.1583"/>
<proteinExistence type="predicted"/>
<keyword evidence="1" id="KW-0812">Transmembrane</keyword>
<feature type="transmembrane region" description="Helical" evidence="1">
    <location>
        <begin position="6"/>
        <end position="26"/>
    </location>
</feature>
<evidence type="ECO:0000256" key="1">
    <source>
        <dbReference type="SAM" id="Phobius"/>
    </source>
</evidence>
<name>A0A0R1KJQ1_9LACO</name>
<evidence type="ECO:0000313" key="2">
    <source>
        <dbReference type="EMBL" id="KRK83580.1"/>
    </source>
</evidence>
<accession>A0A0R1KJQ1</accession>
<evidence type="ECO:0000313" key="3">
    <source>
        <dbReference type="Proteomes" id="UP000051515"/>
    </source>
</evidence>
<gene>
    <name evidence="2" type="ORF">FC78_GL001537</name>
</gene>
<feature type="transmembrane region" description="Helical" evidence="1">
    <location>
        <begin position="38"/>
        <end position="59"/>
    </location>
</feature>
<dbReference type="RefSeq" id="WP_056951810.1">
    <property type="nucleotide sequence ID" value="NZ_AZDY01000036.1"/>
</dbReference>
<sequence length="62" mass="6451">MLLNIGIGIFAIGFIFAGIATISFKIRAIANKPAWGGITIPFGIIGFIALVLGTIMVAGTRM</sequence>
<dbReference type="EMBL" id="AZDY01000036">
    <property type="protein sequence ID" value="KRK83580.1"/>
    <property type="molecule type" value="Genomic_DNA"/>
</dbReference>
<comment type="caution">
    <text evidence="2">The sequence shown here is derived from an EMBL/GenBank/DDBJ whole genome shotgun (WGS) entry which is preliminary data.</text>
</comment>
<dbReference type="Proteomes" id="UP000051515">
    <property type="component" value="Unassembled WGS sequence"/>
</dbReference>
<keyword evidence="1" id="KW-0472">Membrane</keyword>